<keyword evidence="2" id="KW-0067">ATP-binding</keyword>
<evidence type="ECO:0000313" key="3">
    <source>
        <dbReference type="EMBL" id="KAF2548597.1"/>
    </source>
</evidence>
<evidence type="ECO:0000256" key="2">
    <source>
        <dbReference type="ARBA" id="ARBA00022840"/>
    </source>
</evidence>
<sequence length="148" mass="16911">MSVRIPLFSCSDCSRNSRTKSTVLRKTTAVKTSCELFCFSHEKNRLHEVIDEQVMKENNQREIHEAARIAVDCTRLMGEERPRMKEVAAQLEALRVTKTKHEWSDQYSEPEVNEHLVGVEMLSAQGDTSTTGYDSIKNVTRLHTEAGR</sequence>
<protein>
    <submittedName>
        <fullName evidence="3">Uncharacterized protein</fullName>
    </submittedName>
</protein>
<dbReference type="GO" id="GO:0005886">
    <property type="term" value="C:plasma membrane"/>
    <property type="evidence" value="ECO:0007669"/>
    <property type="project" value="TreeGrafter"/>
</dbReference>
<dbReference type="GO" id="GO:0004674">
    <property type="term" value="F:protein serine/threonine kinase activity"/>
    <property type="evidence" value="ECO:0007669"/>
    <property type="project" value="TreeGrafter"/>
</dbReference>
<dbReference type="PANTHER" id="PTHR27005:SF524">
    <property type="entry name" value="WALL-ASSOCIATED RECEPTOR KINASE 2-RELATED"/>
    <property type="match status" value="1"/>
</dbReference>
<proteinExistence type="predicted"/>
<reference evidence="3" key="1">
    <citation type="submission" date="2019-12" db="EMBL/GenBank/DDBJ databases">
        <title>Genome sequencing and annotation of Brassica cretica.</title>
        <authorList>
            <person name="Studholme D.J."/>
            <person name="Sarris P.F."/>
        </authorList>
    </citation>
    <scope>NUCLEOTIDE SEQUENCE</scope>
    <source>
        <strain evidence="3">PFS-102/07</strain>
        <tissue evidence="3">Leaf</tissue>
    </source>
</reference>
<gene>
    <name evidence="3" type="ORF">F2Q70_00020263</name>
</gene>
<comment type="caution">
    <text evidence="3">The sequence shown here is derived from an EMBL/GenBank/DDBJ whole genome shotgun (WGS) entry which is preliminary data.</text>
</comment>
<evidence type="ECO:0000256" key="1">
    <source>
        <dbReference type="ARBA" id="ARBA00022741"/>
    </source>
</evidence>
<dbReference type="PANTHER" id="PTHR27005">
    <property type="entry name" value="WALL-ASSOCIATED RECEPTOR KINASE-LIKE 21"/>
    <property type="match status" value="1"/>
</dbReference>
<organism evidence="3">
    <name type="scientific">Brassica cretica</name>
    <name type="common">Mustard</name>
    <dbReference type="NCBI Taxonomy" id="69181"/>
    <lineage>
        <taxon>Eukaryota</taxon>
        <taxon>Viridiplantae</taxon>
        <taxon>Streptophyta</taxon>
        <taxon>Embryophyta</taxon>
        <taxon>Tracheophyta</taxon>
        <taxon>Spermatophyta</taxon>
        <taxon>Magnoliopsida</taxon>
        <taxon>eudicotyledons</taxon>
        <taxon>Gunneridae</taxon>
        <taxon>Pentapetalae</taxon>
        <taxon>rosids</taxon>
        <taxon>malvids</taxon>
        <taxon>Brassicales</taxon>
        <taxon>Brassicaceae</taxon>
        <taxon>Brassiceae</taxon>
        <taxon>Brassica</taxon>
    </lineage>
</organism>
<dbReference type="GO" id="GO:0007166">
    <property type="term" value="P:cell surface receptor signaling pathway"/>
    <property type="evidence" value="ECO:0007669"/>
    <property type="project" value="InterPro"/>
</dbReference>
<dbReference type="GO" id="GO:0005524">
    <property type="term" value="F:ATP binding"/>
    <property type="evidence" value="ECO:0007669"/>
    <property type="project" value="UniProtKB-KW"/>
</dbReference>
<dbReference type="EMBL" id="QGKY02001925">
    <property type="protein sequence ID" value="KAF2548597.1"/>
    <property type="molecule type" value="Genomic_DNA"/>
</dbReference>
<keyword evidence="1" id="KW-0547">Nucleotide-binding</keyword>
<dbReference type="Gene3D" id="1.10.510.10">
    <property type="entry name" value="Transferase(Phosphotransferase) domain 1"/>
    <property type="match status" value="1"/>
</dbReference>
<accession>A0A8S9GXB1</accession>
<dbReference type="AlphaFoldDB" id="A0A8S9GXB1"/>
<dbReference type="InterPro" id="IPR045274">
    <property type="entry name" value="WAK-like"/>
</dbReference>
<name>A0A8S9GXB1_BRACR</name>